<proteinExistence type="predicted"/>
<dbReference type="Gene3D" id="3.40.140.10">
    <property type="entry name" value="Cytidine Deaminase, domain 2"/>
    <property type="match status" value="1"/>
</dbReference>
<dbReference type="Pfam" id="PF01398">
    <property type="entry name" value="JAB"/>
    <property type="match status" value="1"/>
</dbReference>
<feature type="domain" description="JAB1/MPN/MOV34 metalloenzyme" evidence="1">
    <location>
        <begin position="14"/>
        <end position="100"/>
    </location>
</feature>
<dbReference type="Proteomes" id="UP000030755">
    <property type="component" value="Unassembled WGS sequence"/>
</dbReference>
<dbReference type="HOGENOM" id="CLU_1289587_0_0_1"/>
<accession>A0A075AXC4</accession>
<evidence type="ECO:0000313" key="3">
    <source>
        <dbReference type="Proteomes" id="UP000030755"/>
    </source>
</evidence>
<dbReference type="InterPro" id="IPR000555">
    <property type="entry name" value="JAMM/MPN+_dom"/>
</dbReference>
<evidence type="ECO:0000259" key="1">
    <source>
        <dbReference type="Pfam" id="PF01398"/>
    </source>
</evidence>
<dbReference type="AlphaFoldDB" id="A0A075AXC4"/>
<sequence>MNAFRFDNLRPIDVVEINPCMVLTIQKASLNKSNEQSRVIGIVFGEHRDDCTYLESACPISFKETDEESALESNASSSDSNNITMVGWFSTGEKPDELTAAFHDQLGKLFRIKNLIYFMFDPSKESIHAYISKPIGASSGLFFIKLKYYFDNKEKRRKPANEIEGIEFIQKLIKRGIESINENKKITNEPRKLSVELRRLLLLTNFQVQSILQE</sequence>
<gene>
    <name evidence="2" type="ORF">O9G_005231</name>
</gene>
<dbReference type="GO" id="GO:0008237">
    <property type="term" value="F:metallopeptidase activity"/>
    <property type="evidence" value="ECO:0007669"/>
    <property type="project" value="InterPro"/>
</dbReference>
<organism evidence="2 3">
    <name type="scientific">Rozella allomycis (strain CSF55)</name>
    <dbReference type="NCBI Taxonomy" id="988480"/>
    <lineage>
        <taxon>Eukaryota</taxon>
        <taxon>Fungi</taxon>
        <taxon>Fungi incertae sedis</taxon>
        <taxon>Cryptomycota</taxon>
        <taxon>Cryptomycota incertae sedis</taxon>
        <taxon>Rozella</taxon>
    </lineage>
</organism>
<keyword evidence="3" id="KW-1185">Reference proteome</keyword>
<name>A0A075AXC4_ROZAC</name>
<evidence type="ECO:0000313" key="2">
    <source>
        <dbReference type="EMBL" id="EPZ34794.1"/>
    </source>
</evidence>
<dbReference type="EMBL" id="KE560910">
    <property type="protein sequence ID" value="EPZ34794.1"/>
    <property type="molecule type" value="Genomic_DNA"/>
</dbReference>
<protein>
    <recommendedName>
        <fullName evidence="1">JAB1/MPN/MOV34 metalloenzyme domain-containing protein</fullName>
    </recommendedName>
</protein>
<reference evidence="2 3" key="1">
    <citation type="journal article" date="2013" name="Curr. Biol.">
        <title>Shared signatures of parasitism and phylogenomics unite Cryptomycota and microsporidia.</title>
        <authorList>
            <person name="James T.Y."/>
            <person name="Pelin A."/>
            <person name="Bonen L."/>
            <person name="Ahrendt S."/>
            <person name="Sain D."/>
            <person name="Corradi N."/>
            <person name="Stajich J.E."/>
        </authorList>
    </citation>
    <scope>NUCLEOTIDE SEQUENCE [LARGE SCALE GENOMIC DNA]</scope>
    <source>
        <strain evidence="2 3">CSF55</strain>
    </source>
</reference>